<reference evidence="2 4" key="1">
    <citation type="submission" date="2016-04" db="EMBL/GenBank/DDBJ databases">
        <title>Complete genome sequencing and analysis of CBMB27, Methylobacterium phyllosphaerae isolated from leaf tissues of rice (Oryza sativa L.).</title>
        <authorList>
            <person name="Lee Y."/>
            <person name="Hwangbo K."/>
            <person name="Chung H."/>
            <person name="Yoo J."/>
            <person name="Kim K.Y."/>
            <person name="Sa T.M."/>
            <person name="Um Y."/>
            <person name="Madhaiyan M."/>
        </authorList>
    </citation>
    <scope>NUCLEOTIDE SEQUENCE [LARGE SCALE GENOMIC DNA]</scope>
    <source>
        <strain evidence="2 4">CBMB27</strain>
    </source>
</reference>
<dbReference type="AlphaFoldDB" id="A0AAE8L990"/>
<organism evidence="3 5">
    <name type="scientific">Methylobacterium phyllosphaerae</name>
    <dbReference type="NCBI Taxonomy" id="418223"/>
    <lineage>
        <taxon>Bacteria</taxon>
        <taxon>Pseudomonadati</taxon>
        <taxon>Pseudomonadota</taxon>
        <taxon>Alphaproteobacteria</taxon>
        <taxon>Hyphomicrobiales</taxon>
        <taxon>Methylobacteriaceae</taxon>
        <taxon>Methylobacterium</taxon>
    </lineage>
</organism>
<accession>A0AAE8L990</accession>
<dbReference type="GeneID" id="96605623"/>
<evidence type="ECO:0000313" key="4">
    <source>
        <dbReference type="Proteomes" id="UP000185487"/>
    </source>
</evidence>
<dbReference type="RefSeq" id="WP_051044909.1">
    <property type="nucleotide sequence ID" value="NZ_CP015367.1"/>
</dbReference>
<feature type="chain" id="PRO_5042281442" description="DUF3829 domain-containing protein" evidence="1">
    <location>
        <begin position="26"/>
        <end position="319"/>
    </location>
</feature>
<dbReference type="EMBL" id="CP015367">
    <property type="protein sequence ID" value="APT33071.1"/>
    <property type="molecule type" value="Genomic_DNA"/>
</dbReference>
<evidence type="ECO:0000313" key="3">
    <source>
        <dbReference type="EMBL" id="SFH57513.1"/>
    </source>
</evidence>
<feature type="signal peptide" evidence="1">
    <location>
        <begin position="1"/>
        <end position="25"/>
    </location>
</feature>
<gene>
    <name evidence="2" type="ORF">MCBMB27_03780</name>
    <name evidence="3" type="ORF">SAMN05192567_13324</name>
</gene>
<reference evidence="3 5" key="2">
    <citation type="submission" date="2016-10" db="EMBL/GenBank/DDBJ databases">
        <authorList>
            <person name="Varghese N."/>
            <person name="Submissions S."/>
        </authorList>
    </citation>
    <scope>NUCLEOTIDE SEQUENCE [LARGE SCALE GENOMIC DNA]</scope>
    <source>
        <strain evidence="3 5">CBMB27</strain>
    </source>
</reference>
<dbReference type="Proteomes" id="UP000185487">
    <property type="component" value="Chromosome"/>
</dbReference>
<evidence type="ECO:0000313" key="5">
    <source>
        <dbReference type="Proteomes" id="UP000199140"/>
    </source>
</evidence>
<name>A0AAE8L990_9HYPH</name>
<dbReference type="Proteomes" id="UP000199140">
    <property type="component" value="Unassembled WGS sequence"/>
</dbReference>
<protein>
    <recommendedName>
        <fullName evidence="6">DUF3829 domain-containing protein</fullName>
    </recommendedName>
</protein>
<keyword evidence="4" id="KW-1185">Reference proteome</keyword>
<evidence type="ECO:0000256" key="1">
    <source>
        <dbReference type="SAM" id="SignalP"/>
    </source>
</evidence>
<evidence type="ECO:0008006" key="6">
    <source>
        <dbReference type="Google" id="ProtNLM"/>
    </source>
</evidence>
<sequence length="319" mass="34715">MRTRTLTATTWLVLTTLLAAAPARAQAPTSAPAPAGQASKPDVDPAQETIRKLNAYVGLLNRTLRAQESLSRYQSWVNMKTGPTGRERIIYGLYGLYDVRGEIAKAEAATAQPPAMPNLDGAMTRYIAAYQALAPTITEAEGYYERQDYRADKMEQGKALHAKLAVAGPAFLAARAQVDAALRVEKEKSDALELAAIEAREGRKARWHVANVMTEARKVMDLLPTDAKPVVDMAAFEAALGRYAVAVKDLDGYSAANPNAFHVFESRPRALLGKLREFDAKLAKAKGDARRGAGRDVTWIVNDYNTMVSTAQTATTFSR</sequence>
<dbReference type="KEGG" id="mphy:MCBMB27_03780"/>
<dbReference type="EMBL" id="FOPK01000033">
    <property type="protein sequence ID" value="SFH57513.1"/>
    <property type="molecule type" value="Genomic_DNA"/>
</dbReference>
<evidence type="ECO:0000313" key="2">
    <source>
        <dbReference type="EMBL" id="APT33071.1"/>
    </source>
</evidence>
<dbReference type="Pfam" id="PF12889">
    <property type="entry name" value="DUF3829"/>
    <property type="match status" value="1"/>
</dbReference>
<dbReference type="InterPro" id="IPR024291">
    <property type="entry name" value="DUF3829"/>
</dbReference>
<keyword evidence="1" id="KW-0732">Signal</keyword>
<proteinExistence type="predicted"/>